<evidence type="ECO:0000313" key="4">
    <source>
        <dbReference type="Proteomes" id="UP000201728"/>
    </source>
</evidence>
<accession>A0A222P1Z5</accession>
<evidence type="ECO:0000256" key="1">
    <source>
        <dbReference type="ARBA" id="ARBA00008460"/>
    </source>
</evidence>
<proteinExistence type="inferred from homology"/>
<dbReference type="Proteomes" id="UP000201728">
    <property type="component" value="Chromosome"/>
</dbReference>
<sequence>MTEKKSFIEFPCDFPLKIIGTNTTEFFKEITEITRKHFPETLDEAIVCQESKQGNYLAITVTVYAYNQDTLDALYFELTQHPDIKMVL</sequence>
<dbReference type="AlphaFoldDB" id="A0A222P1Z5"/>
<dbReference type="HAMAP" id="MF_00659">
    <property type="entry name" value="UPF0250"/>
    <property type="match status" value="1"/>
</dbReference>
<dbReference type="PANTHER" id="PTHR38036:SF1">
    <property type="entry name" value="UPF0250 PROTEIN YBED"/>
    <property type="match status" value="1"/>
</dbReference>
<dbReference type="Gene3D" id="3.30.70.260">
    <property type="match status" value="1"/>
</dbReference>
<dbReference type="RefSeq" id="WP_094090896.1">
    <property type="nucleotide sequence ID" value="NZ_CP016397.1"/>
</dbReference>
<organism evidence="3 4">
    <name type="scientific">Legionella clemsonensis</name>
    <dbReference type="NCBI Taxonomy" id="1867846"/>
    <lineage>
        <taxon>Bacteria</taxon>
        <taxon>Pseudomonadati</taxon>
        <taxon>Pseudomonadota</taxon>
        <taxon>Gammaproteobacteria</taxon>
        <taxon>Legionellales</taxon>
        <taxon>Legionellaceae</taxon>
        <taxon>Legionella</taxon>
    </lineage>
</organism>
<dbReference type="Pfam" id="PF04359">
    <property type="entry name" value="DUF493"/>
    <property type="match status" value="1"/>
</dbReference>
<reference evidence="4" key="1">
    <citation type="submission" date="2016-07" db="EMBL/GenBank/DDBJ databases">
        <authorList>
            <person name="Florea S."/>
            <person name="Webb J.S."/>
            <person name="Jaromczyk J."/>
            <person name="Schardl C.L."/>
        </authorList>
    </citation>
    <scope>NUCLEOTIDE SEQUENCE [LARGE SCALE GENOMIC DNA]</scope>
    <source>
        <strain evidence="4">CDC-D5610</strain>
    </source>
</reference>
<dbReference type="OrthoDB" id="9793424at2"/>
<evidence type="ECO:0000313" key="3">
    <source>
        <dbReference type="EMBL" id="ASQ45884.1"/>
    </source>
</evidence>
<dbReference type="PANTHER" id="PTHR38036">
    <property type="entry name" value="UPF0250 PROTEIN YBED"/>
    <property type="match status" value="1"/>
</dbReference>
<gene>
    <name evidence="3" type="ORF">clem_06645</name>
</gene>
<comment type="similarity">
    <text evidence="1 2">Belongs to the UPF0250 family.</text>
</comment>
<evidence type="ECO:0000256" key="2">
    <source>
        <dbReference type="HAMAP-Rule" id="MF_00659"/>
    </source>
</evidence>
<keyword evidence="4" id="KW-1185">Reference proteome</keyword>
<name>A0A222P1Z5_9GAMM</name>
<dbReference type="EMBL" id="CP016397">
    <property type="protein sequence ID" value="ASQ45884.1"/>
    <property type="molecule type" value="Genomic_DNA"/>
</dbReference>
<dbReference type="InterPro" id="IPR027471">
    <property type="entry name" value="YbeD-like_sf"/>
</dbReference>
<protein>
    <recommendedName>
        <fullName evidence="2">UPF0250 protein clem_06645</fullName>
    </recommendedName>
</protein>
<dbReference type="InterPro" id="IPR007454">
    <property type="entry name" value="UPF0250_YbeD-like"/>
</dbReference>
<dbReference type="SUPFAM" id="SSF117991">
    <property type="entry name" value="YbeD/HP0495-like"/>
    <property type="match status" value="1"/>
</dbReference>
<dbReference type="GO" id="GO:0005829">
    <property type="term" value="C:cytosol"/>
    <property type="evidence" value="ECO:0007669"/>
    <property type="project" value="TreeGrafter"/>
</dbReference>
<dbReference type="KEGG" id="lcd:clem_06645"/>